<proteinExistence type="predicted"/>
<keyword evidence="2" id="KW-1185">Reference proteome</keyword>
<dbReference type="EMBL" id="JAIQCV010000006">
    <property type="protein sequence ID" value="KAH1089023.1"/>
    <property type="molecule type" value="Genomic_DNA"/>
</dbReference>
<gene>
    <name evidence="1" type="ORF">J1N35_016280</name>
</gene>
<dbReference type="AlphaFoldDB" id="A0A9D3VLR5"/>
<sequence>MDEIKREKLERWKTVKLVKARRKFVLITAIWGRIRFFVTDAQRNAKRLCRFCFWDFWNPLLHKGYPDSLLSDIGISRLSLFKSPFFSIIEISLSSIHSFPISSPIHPFRSLYSLSLPFLSFRNKP</sequence>
<organism evidence="1 2">
    <name type="scientific">Gossypium stocksii</name>
    <dbReference type="NCBI Taxonomy" id="47602"/>
    <lineage>
        <taxon>Eukaryota</taxon>
        <taxon>Viridiplantae</taxon>
        <taxon>Streptophyta</taxon>
        <taxon>Embryophyta</taxon>
        <taxon>Tracheophyta</taxon>
        <taxon>Spermatophyta</taxon>
        <taxon>Magnoliopsida</taxon>
        <taxon>eudicotyledons</taxon>
        <taxon>Gunneridae</taxon>
        <taxon>Pentapetalae</taxon>
        <taxon>rosids</taxon>
        <taxon>malvids</taxon>
        <taxon>Malvales</taxon>
        <taxon>Malvaceae</taxon>
        <taxon>Malvoideae</taxon>
        <taxon>Gossypium</taxon>
    </lineage>
</organism>
<dbReference type="Proteomes" id="UP000828251">
    <property type="component" value="Unassembled WGS sequence"/>
</dbReference>
<evidence type="ECO:0000313" key="1">
    <source>
        <dbReference type="EMBL" id="KAH1089023.1"/>
    </source>
</evidence>
<reference evidence="1 2" key="1">
    <citation type="journal article" date="2021" name="Plant Biotechnol. J.">
        <title>Multi-omics assisted identification of the key and species-specific regulatory components of drought-tolerant mechanisms in Gossypium stocksii.</title>
        <authorList>
            <person name="Yu D."/>
            <person name="Ke L."/>
            <person name="Zhang D."/>
            <person name="Wu Y."/>
            <person name="Sun Y."/>
            <person name="Mei J."/>
            <person name="Sun J."/>
            <person name="Sun Y."/>
        </authorList>
    </citation>
    <scope>NUCLEOTIDE SEQUENCE [LARGE SCALE GENOMIC DNA]</scope>
    <source>
        <strain evidence="2">cv. E1</strain>
        <tissue evidence="1">Leaf</tissue>
    </source>
</reference>
<comment type="caution">
    <text evidence="1">The sequence shown here is derived from an EMBL/GenBank/DDBJ whole genome shotgun (WGS) entry which is preliminary data.</text>
</comment>
<accession>A0A9D3VLR5</accession>
<evidence type="ECO:0000313" key="2">
    <source>
        <dbReference type="Proteomes" id="UP000828251"/>
    </source>
</evidence>
<name>A0A9D3VLR5_9ROSI</name>
<protein>
    <submittedName>
        <fullName evidence="1">Uncharacterized protein</fullName>
    </submittedName>
</protein>